<dbReference type="InterPro" id="IPR000488">
    <property type="entry name" value="Death_dom"/>
</dbReference>
<dbReference type="PROSITE" id="PS50017">
    <property type="entry name" value="DEATH_DOMAIN"/>
    <property type="match status" value="1"/>
</dbReference>
<proteinExistence type="predicted"/>
<dbReference type="GO" id="GO:0007165">
    <property type="term" value="P:signal transduction"/>
    <property type="evidence" value="ECO:0007669"/>
    <property type="project" value="InterPro"/>
</dbReference>
<feature type="region of interest" description="Disordered" evidence="1">
    <location>
        <begin position="647"/>
        <end position="671"/>
    </location>
</feature>
<reference evidence="4 5" key="1">
    <citation type="submission" date="2024-01" db="EMBL/GenBank/DDBJ databases">
        <title>The genome of the rayed Mediterranean limpet Patella caerulea (Linnaeus, 1758).</title>
        <authorList>
            <person name="Anh-Thu Weber A."/>
            <person name="Halstead-Nussloch G."/>
        </authorList>
    </citation>
    <scope>NUCLEOTIDE SEQUENCE [LARGE SCALE GENOMIC DNA]</scope>
    <source>
        <strain evidence="4">AATW-2023a</strain>
        <tissue evidence="4">Whole specimen</tissue>
    </source>
</reference>
<dbReference type="InterPro" id="IPR029071">
    <property type="entry name" value="Ubiquitin-like_domsf"/>
</dbReference>
<evidence type="ECO:0000313" key="5">
    <source>
        <dbReference type="Proteomes" id="UP001347796"/>
    </source>
</evidence>
<dbReference type="InterPro" id="IPR000626">
    <property type="entry name" value="Ubiquitin-like_dom"/>
</dbReference>
<feature type="region of interest" description="Disordered" evidence="1">
    <location>
        <begin position="1"/>
        <end position="32"/>
    </location>
</feature>
<protein>
    <recommendedName>
        <fullName evidence="6">Death domain-containing protein</fullName>
    </recommendedName>
</protein>
<comment type="caution">
    <text evidence="4">The sequence shown here is derived from an EMBL/GenBank/DDBJ whole genome shotgun (WGS) entry which is preliminary data.</text>
</comment>
<feature type="domain" description="Death" evidence="2">
    <location>
        <begin position="742"/>
        <end position="823"/>
    </location>
</feature>
<evidence type="ECO:0000259" key="2">
    <source>
        <dbReference type="PROSITE" id="PS50017"/>
    </source>
</evidence>
<keyword evidence="5" id="KW-1185">Reference proteome</keyword>
<feature type="compositionally biased region" description="Polar residues" evidence="1">
    <location>
        <begin position="22"/>
        <end position="32"/>
    </location>
</feature>
<dbReference type="PROSITE" id="PS50053">
    <property type="entry name" value="UBIQUITIN_2"/>
    <property type="match status" value="1"/>
</dbReference>
<feature type="compositionally biased region" description="Acidic residues" evidence="1">
    <location>
        <begin position="650"/>
        <end position="665"/>
    </location>
</feature>
<dbReference type="SMART" id="SM00213">
    <property type="entry name" value="UBQ"/>
    <property type="match status" value="1"/>
</dbReference>
<sequence length="833" mass="94711">MTSRNIPNLEEVNSDNFDDNLSPAQKQESVGRQLSEVSSIEYDFRRAHLTEFSDDIELPLGIYVHGSSPEIRGVAASDLSKASAPLGIRQSSFRETDSHGTPFSCSLGSSPEKKISHSSAVNYRVTVFNLRSKAGMIVKGKVHTLDVQHHLIKQRIASSYNVQEQSLILKPLGEDERGFTEDILVSILDDLCQDYIALYICYEDNDNNKRLYTCIYISCGATTQDLINAYAEAWPHHIAPKSFWPFHKRRKLISSALLSEQKVEAGSLILLQITEPKIIKCLYRASFTSEHLYIINCLTTDSVDEIKDKIRKTIIDSSKDKQLVKLISSSYMWLTLGIHIYQDAECIQSPILNDTASSEWSHPGTYYDVVAHFQPQDAIPINVRYTDVEGRSSLDKIVINKSIASVDFRQQVSSLLHCAPNALKITVNKKRLPERRSLQSCGELRADCTIEAVSRHPIIVNVKFGEETHQISIYKLDTVLMLKQKLATRIGRKNIQIKLSSGGKELDDYQLIEQAHIKDDSEVLAEVYENRIILNMRKRGSKTHYFVLDDIKNVRVRDLKLCYKNVVNLNPRVDIDFYSSTLPKLYDDNDCLCDIENMSSEQINILYAFEKCADSRATSSKRIYRCRESGNVEIKRGVVVHNKIYYAPDNDNENDNENPEEDCPDDMGSPQPRICHNGIRHAYQHEIDTMLNRTSEDVSMEISCPSPSNSQALVQYTSQEYGDATKPCVTRSDSRPPWLVTDEDLDRLVKQLPGNEWQPFMRELVPHEIITKYSNSNTISEQMFNCLKVWKNREGITAKKSTLQKALIKHDLRLTSETVFGELDSGDMSVSRL</sequence>
<evidence type="ECO:0000259" key="3">
    <source>
        <dbReference type="PROSITE" id="PS50053"/>
    </source>
</evidence>
<dbReference type="EMBL" id="JAZGQO010000007">
    <property type="protein sequence ID" value="KAK6181607.1"/>
    <property type="molecule type" value="Genomic_DNA"/>
</dbReference>
<dbReference type="Gene3D" id="1.10.533.10">
    <property type="entry name" value="Death Domain, Fas"/>
    <property type="match status" value="1"/>
</dbReference>
<dbReference type="SUPFAM" id="SSF54236">
    <property type="entry name" value="Ubiquitin-like"/>
    <property type="match status" value="1"/>
</dbReference>
<dbReference type="Gene3D" id="3.10.20.90">
    <property type="entry name" value="Phosphatidylinositol 3-kinase Catalytic Subunit, Chain A, domain 1"/>
    <property type="match status" value="1"/>
</dbReference>
<dbReference type="InterPro" id="IPR011029">
    <property type="entry name" value="DEATH-like_dom_sf"/>
</dbReference>
<dbReference type="CDD" id="cd17039">
    <property type="entry name" value="Ubl_ubiquitin_like"/>
    <property type="match status" value="1"/>
</dbReference>
<gene>
    <name evidence="4" type="ORF">SNE40_009429</name>
</gene>
<dbReference type="Pfam" id="PF00240">
    <property type="entry name" value="ubiquitin"/>
    <property type="match status" value="1"/>
</dbReference>
<accession>A0AAN8JNT3</accession>
<evidence type="ECO:0000256" key="1">
    <source>
        <dbReference type="SAM" id="MobiDB-lite"/>
    </source>
</evidence>
<organism evidence="4 5">
    <name type="scientific">Patella caerulea</name>
    <name type="common">Rayed Mediterranean limpet</name>
    <dbReference type="NCBI Taxonomy" id="87958"/>
    <lineage>
        <taxon>Eukaryota</taxon>
        <taxon>Metazoa</taxon>
        <taxon>Spiralia</taxon>
        <taxon>Lophotrochozoa</taxon>
        <taxon>Mollusca</taxon>
        <taxon>Gastropoda</taxon>
        <taxon>Patellogastropoda</taxon>
        <taxon>Patelloidea</taxon>
        <taxon>Patellidae</taxon>
        <taxon>Patella</taxon>
    </lineage>
</organism>
<dbReference type="AlphaFoldDB" id="A0AAN8JNT3"/>
<dbReference type="SUPFAM" id="SSF47986">
    <property type="entry name" value="DEATH domain"/>
    <property type="match status" value="1"/>
</dbReference>
<evidence type="ECO:0008006" key="6">
    <source>
        <dbReference type="Google" id="ProtNLM"/>
    </source>
</evidence>
<name>A0AAN8JNT3_PATCE</name>
<evidence type="ECO:0000313" key="4">
    <source>
        <dbReference type="EMBL" id="KAK6181607.1"/>
    </source>
</evidence>
<feature type="domain" description="Ubiquitin-like" evidence="3">
    <location>
        <begin position="458"/>
        <end position="523"/>
    </location>
</feature>
<dbReference type="Proteomes" id="UP001347796">
    <property type="component" value="Unassembled WGS sequence"/>
</dbReference>